<dbReference type="EMBL" id="NCKU01004299">
    <property type="protein sequence ID" value="RWS06168.1"/>
    <property type="molecule type" value="Genomic_DNA"/>
</dbReference>
<proteinExistence type="predicted"/>
<dbReference type="SUPFAM" id="SSF52833">
    <property type="entry name" value="Thioredoxin-like"/>
    <property type="match status" value="1"/>
</dbReference>
<dbReference type="PANTHER" id="PTHR43969">
    <property type="entry name" value="GLUTATHIONE S TRANSFERASE D10, ISOFORM A-RELATED"/>
    <property type="match status" value="1"/>
</dbReference>
<keyword evidence="4" id="KW-1185">Reference proteome</keyword>
<dbReference type="Gene3D" id="3.40.30.10">
    <property type="entry name" value="Glutaredoxin"/>
    <property type="match status" value="1"/>
</dbReference>
<evidence type="ECO:0000313" key="3">
    <source>
        <dbReference type="EMBL" id="RWS06168.1"/>
    </source>
</evidence>
<dbReference type="GO" id="GO:0006749">
    <property type="term" value="P:glutathione metabolic process"/>
    <property type="evidence" value="ECO:0007669"/>
    <property type="project" value="TreeGrafter"/>
</dbReference>
<evidence type="ECO:0000313" key="4">
    <source>
        <dbReference type="Proteomes" id="UP000285301"/>
    </source>
</evidence>
<feature type="non-terminal residue" evidence="3">
    <location>
        <position position="68"/>
    </location>
</feature>
<dbReference type="PANTHER" id="PTHR43969:SF9">
    <property type="entry name" value="GLUTATHIONE S TRANSFERASE D10, ISOFORM A-RELATED"/>
    <property type="match status" value="1"/>
</dbReference>
<evidence type="ECO:0000259" key="1">
    <source>
        <dbReference type="PROSITE" id="PS50404"/>
    </source>
</evidence>
<dbReference type="InterPro" id="IPR004045">
    <property type="entry name" value="Glutathione_S-Trfase_N"/>
</dbReference>
<reference evidence="3" key="2">
    <citation type="submission" date="2018-11" db="EMBL/GenBank/DDBJ databases">
        <title>Trombidioid mite genomics.</title>
        <authorList>
            <person name="Dong X."/>
        </authorList>
    </citation>
    <scope>NUCLEOTIDE SEQUENCE</scope>
    <source>
        <strain evidence="3">UoL-WK</strain>
    </source>
</reference>
<sequence>MPIEFYEEIGSPPSLAVRLAVRHLKIPVNSHFLDMGDKEQFKPEFLKLNPAHTVPTIDENGFILWERQ</sequence>
<comment type="caution">
    <text evidence="3">The sequence shown here is derived from an EMBL/GenBank/DDBJ whole genome shotgun (WGS) entry which is preliminary data.</text>
</comment>
<keyword evidence="3" id="KW-0808">Transferase</keyword>
<dbReference type="GO" id="GO:0004364">
    <property type="term" value="F:glutathione transferase activity"/>
    <property type="evidence" value="ECO:0007669"/>
    <property type="project" value="TreeGrafter"/>
</dbReference>
<dbReference type="OrthoDB" id="6491150at2759"/>
<gene>
    <name evidence="3" type="ORF">B4U79_11341</name>
    <name evidence="2" type="ORF">B4U79_13206</name>
</gene>
<dbReference type="InterPro" id="IPR036249">
    <property type="entry name" value="Thioredoxin-like_sf"/>
</dbReference>
<reference evidence="3 4" key="1">
    <citation type="journal article" date="2018" name="Gigascience">
        <title>Genomes of trombidid mites reveal novel predicted allergens and laterally-transferred genes associated with secondary metabolism.</title>
        <authorList>
            <person name="Dong X."/>
            <person name="Chaisiri K."/>
            <person name="Xia D."/>
            <person name="Armstrong S.D."/>
            <person name="Fang Y."/>
            <person name="Donnelly M.J."/>
            <person name="Kadowaki T."/>
            <person name="McGarry J.W."/>
            <person name="Darby A.C."/>
            <person name="Makepeace B.L."/>
        </authorList>
    </citation>
    <scope>NUCLEOTIDE SEQUENCE [LARGE SCALE GENOMIC DNA]</scope>
    <source>
        <strain evidence="3">UoL-WK</strain>
    </source>
</reference>
<dbReference type="PROSITE" id="PS50404">
    <property type="entry name" value="GST_NTER"/>
    <property type="match status" value="1"/>
</dbReference>
<evidence type="ECO:0000313" key="2">
    <source>
        <dbReference type="EMBL" id="RWS00986.1"/>
    </source>
</evidence>
<dbReference type="AlphaFoldDB" id="A0A443QT32"/>
<protein>
    <submittedName>
        <fullName evidence="3">Glutathione S-transferase-like protein</fullName>
    </submittedName>
</protein>
<feature type="domain" description="GST N-terminal" evidence="1">
    <location>
        <begin position="1"/>
        <end position="68"/>
    </location>
</feature>
<organism evidence="3 4">
    <name type="scientific">Dinothrombium tinctorium</name>
    <dbReference type="NCBI Taxonomy" id="1965070"/>
    <lineage>
        <taxon>Eukaryota</taxon>
        <taxon>Metazoa</taxon>
        <taxon>Ecdysozoa</taxon>
        <taxon>Arthropoda</taxon>
        <taxon>Chelicerata</taxon>
        <taxon>Arachnida</taxon>
        <taxon>Acari</taxon>
        <taxon>Acariformes</taxon>
        <taxon>Trombidiformes</taxon>
        <taxon>Prostigmata</taxon>
        <taxon>Anystina</taxon>
        <taxon>Parasitengona</taxon>
        <taxon>Trombidioidea</taxon>
        <taxon>Trombidiidae</taxon>
        <taxon>Dinothrombium</taxon>
    </lineage>
</organism>
<accession>A0A443QT32</accession>
<dbReference type="EMBL" id="NCKU01010056">
    <property type="protein sequence ID" value="RWS00986.1"/>
    <property type="molecule type" value="Genomic_DNA"/>
</dbReference>
<dbReference type="Proteomes" id="UP000285301">
    <property type="component" value="Unassembled WGS sequence"/>
</dbReference>
<dbReference type="STRING" id="1965070.A0A443QT32"/>
<name>A0A443QT32_9ACAR</name>
<dbReference type="Pfam" id="PF02798">
    <property type="entry name" value="GST_N"/>
    <property type="match status" value="1"/>
</dbReference>